<dbReference type="InterPro" id="IPR037401">
    <property type="entry name" value="SnoaL-like"/>
</dbReference>
<organism evidence="2 3">
    <name type="scientific">Labrys miyagiensis</name>
    <dbReference type="NCBI Taxonomy" id="346912"/>
    <lineage>
        <taxon>Bacteria</taxon>
        <taxon>Pseudomonadati</taxon>
        <taxon>Pseudomonadota</taxon>
        <taxon>Alphaproteobacteria</taxon>
        <taxon>Hyphomicrobiales</taxon>
        <taxon>Xanthobacteraceae</taxon>
        <taxon>Labrys</taxon>
    </lineage>
</organism>
<feature type="domain" description="ABM" evidence="1">
    <location>
        <begin position="3"/>
        <end position="91"/>
    </location>
</feature>
<dbReference type="Gene3D" id="3.10.450.50">
    <property type="match status" value="1"/>
</dbReference>
<dbReference type="Proteomes" id="UP001156882">
    <property type="component" value="Unassembled WGS sequence"/>
</dbReference>
<evidence type="ECO:0000313" key="3">
    <source>
        <dbReference type="Proteomes" id="UP001156882"/>
    </source>
</evidence>
<evidence type="ECO:0000259" key="1">
    <source>
        <dbReference type="PROSITE" id="PS51725"/>
    </source>
</evidence>
<dbReference type="InterPro" id="IPR011008">
    <property type="entry name" value="Dimeric_a/b-barrel"/>
</dbReference>
<reference evidence="3" key="1">
    <citation type="journal article" date="2019" name="Int. J. Syst. Evol. Microbiol.">
        <title>The Global Catalogue of Microorganisms (GCM) 10K type strain sequencing project: providing services to taxonomists for standard genome sequencing and annotation.</title>
        <authorList>
            <consortium name="The Broad Institute Genomics Platform"/>
            <consortium name="The Broad Institute Genome Sequencing Center for Infectious Disease"/>
            <person name="Wu L."/>
            <person name="Ma J."/>
        </authorList>
    </citation>
    <scope>NUCLEOTIDE SEQUENCE [LARGE SCALE GENOMIC DNA]</scope>
    <source>
        <strain evidence="3">NBRC 101365</strain>
    </source>
</reference>
<dbReference type="Pfam" id="PF03992">
    <property type="entry name" value="ABM"/>
    <property type="match status" value="1"/>
</dbReference>
<dbReference type="PROSITE" id="PS51725">
    <property type="entry name" value="ABM"/>
    <property type="match status" value="1"/>
</dbReference>
<dbReference type="InterPro" id="IPR007138">
    <property type="entry name" value="ABM_dom"/>
</dbReference>
<dbReference type="Pfam" id="PF12680">
    <property type="entry name" value="SnoaL_2"/>
    <property type="match status" value="1"/>
</dbReference>
<accession>A0ABQ6CGH1</accession>
<keyword evidence="3" id="KW-1185">Reference proteome</keyword>
<comment type="caution">
    <text evidence="2">The sequence shown here is derived from an EMBL/GenBank/DDBJ whole genome shotgun (WGS) entry which is preliminary data.</text>
</comment>
<dbReference type="Gene3D" id="3.30.70.100">
    <property type="match status" value="1"/>
</dbReference>
<dbReference type="RefSeq" id="WP_284311741.1">
    <property type="nucleotide sequence ID" value="NZ_BSPC01000015.1"/>
</dbReference>
<sequence length="244" mass="27989">MSIQATNLHHTKPGRAAELLAALQRALPDTIAHGGCEEIRLCRDQDNENKVISITRWTSRAAYEEYLAWQEGKGDTARFREMLIKDMEVSFYDEVFVIKPDAPTNSMRNESLVEVQKEVVRQFFLRNSAGEIPRAVALFRDDATYWLPTTRETLGTDKLPEALKFVQSRLDGPIRYEIGTMVAEPKRIAVQLEGFAKTVEGAAYNNLYHVYFEFEGEKIVRVREYNDTAHVFDTLRAGQRRRIG</sequence>
<dbReference type="SUPFAM" id="SSF54427">
    <property type="entry name" value="NTF2-like"/>
    <property type="match status" value="1"/>
</dbReference>
<name>A0ABQ6CGH1_9HYPH</name>
<proteinExistence type="predicted"/>
<protein>
    <recommendedName>
        <fullName evidence="1">ABM domain-containing protein</fullName>
    </recommendedName>
</protein>
<gene>
    <name evidence="2" type="ORF">GCM10007874_18910</name>
</gene>
<evidence type="ECO:0000313" key="2">
    <source>
        <dbReference type="EMBL" id="GLS18874.1"/>
    </source>
</evidence>
<dbReference type="EMBL" id="BSPC01000015">
    <property type="protein sequence ID" value="GLS18874.1"/>
    <property type="molecule type" value="Genomic_DNA"/>
</dbReference>
<dbReference type="SUPFAM" id="SSF54909">
    <property type="entry name" value="Dimeric alpha+beta barrel"/>
    <property type="match status" value="1"/>
</dbReference>
<dbReference type="InterPro" id="IPR032710">
    <property type="entry name" value="NTF2-like_dom_sf"/>
</dbReference>